<dbReference type="EMBL" id="JAKKPZ010000046">
    <property type="protein sequence ID" value="KAI1706646.1"/>
    <property type="molecule type" value="Genomic_DNA"/>
</dbReference>
<name>A0AAD4QZZ7_9BILA</name>
<organism evidence="1 2">
    <name type="scientific">Ditylenchus destructor</name>
    <dbReference type="NCBI Taxonomy" id="166010"/>
    <lineage>
        <taxon>Eukaryota</taxon>
        <taxon>Metazoa</taxon>
        <taxon>Ecdysozoa</taxon>
        <taxon>Nematoda</taxon>
        <taxon>Chromadorea</taxon>
        <taxon>Rhabditida</taxon>
        <taxon>Tylenchina</taxon>
        <taxon>Tylenchomorpha</taxon>
        <taxon>Sphaerularioidea</taxon>
        <taxon>Anguinidae</taxon>
        <taxon>Anguininae</taxon>
        <taxon>Ditylenchus</taxon>
    </lineage>
</organism>
<evidence type="ECO:0000313" key="2">
    <source>
        <dbReference type="Proteomes" id="UP001201812"/>
    </source>
</evidence>
<gene>
    <name evidence="1" type="ORF">DdX_12855</name>
</gene>
<sequence>MRRLWNKHPITAELRVPDILIGIDNFHRFKVERGEKLPSGFYLSSTAMGPVLSGRGKLPATQFMPQSNSIQLIGNISGPDSIDLPEKPEHSIANKDANTLCLKEDEVTSPRRYFNLTSPIRGRSLSSAKSAKLLGIYSLVFVAALSVSNIKAAGRLSQRTKGMKGKLGTKSAKPK</sequence>
<accession>A0AAD4QZZ7</accession>
<keyword evidence="2" id="KW-1185">Reference proteome</keyword>
<proteinExistence type="predicted"/>
<protein>
    <submittedName>
        <fullName evidence="1">Uncharacterized protein</fullName>
    </submittedName>
</protein>
<dbReference type="Proteomes" id="UP001201812">
    <property type="component" value="Unassembled WGS sequence"/>
</dbReference>
<comment type="caution">
    <text evidence="1">The sequence shown here is derived from an EMBL/GenBank/DDBJ whole genome shotgun (WGS) entry which is preliminary data.</text>
</comment>
<dbReference type="AlphaFoldDB" id="A0AAD4QZZ7"/>
<evidence type="ECO:0000313" key="1">
    <source>
        <dbReference type="EMBL" id="KAI1706646.1"/>
    </source>
</evidence>
<reference evidence="1" key="1">
    <citation type="submission" date="2022-01" db="EMBL/GenBank/DDBJ databases">
        <title>Genome Sequence Resource for Two Populations of Ditylenchus destructor, the Migratory Endoparasitic Phytonematode.</title>
        <authorList>
            <person name="Zhang H."/>
            <person name="Lin R."/>
            <person name="Xie B."/>
        </authorList>
    </citation>
    <scope>NUCLEOTIDE SEQUENCE</scope>
    <source>
        <strain evidence="1">BazhouSP</strain>
    </source>
</reference>